<comment type="catalytic activity">
    <reaction evidence="1">
        <text>coproporphyrinogen III + 3 O2 = coproporphyrin III + 3 H2O2</text>
        <dbReference type="Rhea" id="RHEA:43436"/>
        <dbReference type="ChEBI" id="CHEBI:15379"/>
        <dbReference type="ChEBI" id="CHEBI:16240"/>
        <dbReference type="ChEBI" id="CHEBI:57309"/>
        <dbReference type="ChEBI" id="CHEBI:131725"/>
        <dbReference type="EC" id="1.3.3.15"/>
    </reaction>
    <physiologicalReaction direction="left-to-right" evidence="1">
        <dbReference type="Rhea" id="RHEA:43437"/>
    </physiologicalReaction>
</comment>
<dbReference type="EMBL" id="JALP01000397">
    <property type="protein sequence ID" value="THG88346.1"/>
    <property type="molecule type" value="Genomic_DNA"/>
</dbReference>
<keyword evidence="7 11" id="KW-0285">Flavoprotein</keyword>
<evidence type="ECO:0000256" key="3">
    <source>
        <dbReference type="ARBA" id="ARBA00004744"/>
    </source>
</evidence>
<gene>
    <name evidence="14" type="ORF">AJ85_07305</name>
    <name evidence="13" type="ORF">BALCAV_0206700</name>
</gene>
<dbReference type="InterPro" id="IPR002937">
    <property type="entry name" value="Amino_oxidase"/>
</dbReference>
<dbReference type="RefSeq" id="WP_003320576.1">
    <property type="nucleotide sequence ID" value="NZ_ALPT02000016.1"/>
</dbReference>
<evidence type="ECO:0000256" key="11">
    <source>
        <dbReference type="RuleBase" id="RU364052"/>
    </source>
</evidence>
<dbReference type="AlphaFoldDB" id="A0A094WMJ0"/>
<evidence type="ECO:0000256" key="8">
    <source>
        <dbReference type="ARBA" id="ARBA00022827"/>
    </source>
</evidence>
<dbReference type="STRING" id="1218173.BALCAV_0206700"/>
<reference evidence="13 15" key="1">
    <citation type="journal article" date="2014" name="Genome Announc.">
        <title>Draft Genome Sequence of Bacillus alcalophilus AV1934, a Classic Alkaliphile Isolated from Human Feces in 1934.</title>
        <authorList>
            <person name="Attie O."/>
            <person name="Jayaprakash A."/>
            <person name="Shah H."/>
            <person name="Paulsen I.T."/>
            <person name="Morino M."/>
            <person name="Takahashi Y."/>
            <person name="Narumi I."/>
            <person name="Sachidanandam R."/>
            <person name="Satoh K."/>
            <person name="Ito M."/>
            <person name="Krulwich T.A."/>
        </authorList>
    </citation>
    <scope>NUCLEOTIDE SEQUENCE [LARGE SCALE GENOMIC DNA]</scope>
    <source>
        <strain evidence="13 15">AV1934</strain>
    </source>
</reference>
<dbReference type="Proteomes" id="UP000297014">
    <property type="component" value="Unassembled WGS sequence"/>
</dbReference>
<protein>
    <recommendedName>
        <fullName evidence="6 11">Coproporphyrinogen III oxidase</fullName>
        <ecNumber evidence="5 11">1.3.3.15</ecNumber>
    </recommendedName>
</protein>
<evidence type="ECO:0000256" key="10">
    <source>
        <dbReference type="ARBA" id="ARBA00023133"/>
    </source>
</evidence>
<dbReference type="Gene3D" id="3.90.660.20">
    <property type="entry name" value="Protoporphyrinogen oxidase, mitochondrial, domain 2"/>
    <property type="match status" value="1"/>
</dbReference>
<dbReference type="NCBIfam" id="TIGR00562">
    <property type="entry name" value="proto_IX_ox"/>
    <property type="match status" value="1"/>
</dbReference>
<dbReference type="NCBIfam" id="NF008845">
    <property type="entry name" value="PRK11883.1-5"/>
    <property type="match status" value="1"/>
</dbReference>
<evidence type="ECO:0000256" key="4">
    <source>
        <dbReference type="ARBA" id="ARBA00008310"/>
    </source>
</evidence>
<dbReference type="EC" id="1.3.3.15" evidence="5 11"/>
<dbReference type="PANTHER" id="PTHR42923">
    <property type="entry name" value="PROTOPORPHYRINOGEN OXIDASE"/>
    <property type="match status" value="1"/>
</dbReference>
<dbReference type="eggNOG" id="COG1232">
    <property type="taxonomic scope" value="Bacteria"/>
</dbReference>
<dbReference type="UniPathway" id="UPA00252"/>
<dbReference type="Pfam" id="PF01593">
    <property type="entry name" value="Amino_oxidase"/>
    <property type="match status" value="1"/>
</dbReference>
<dbReference type="InterPro" id="IPR036188">
    <property type="entry name" value="FAD/NAD-bd_sf"/>
</dbReference>
<sequence>MDKTKKRKVAIVGGGITGLAAAYKLQKQMNHNQVPVEYQLFEASNRFGGKIKTMNRNGFVIEAGPDSYLSRKKSMTRLAEQVGLSDQLVNNETGQAFILKGKSLEPIPTGAVMGIPTQFSPFVRTNLLSPLGKVRVLADYFLPKTTAEDEDVSAGYFFRKRLGDEAVDYLIEPLLSGIYAGDINKLSLKATFPQFQQLEESHRSLIKGTINNLKKAQINQAVQPQKKKGQFLTFREGLESFITAIVEQLPKENLHLEKAIEKITKVDSGYELSFANGEVQYFDDVILTTPPHATGELLAAYSEFQYLRKMELSTTATIAIAYREGDVQNPFDGTGFVVSKNSDVTITACTWTDKKWPHTTPEGYTLLRCYVGRAGDSAIVEKTDEEILQTVLDDLDLVMDISAEPLFFVVTRWREAMPQYLVGHPYRIAKLKEDLENKYSGLYIVGAAIDGVGLPDCIDQGEAAVDSILAKVAK</sequence>
<keyword evidence="8 11" id="KW-0274">FAD</keyword>
<comment type="similarity">
    <text evidence="4 11">Belongs to the protoporphyrinogen/coproporphyrinogen oxidase family. Coproporphyrinogen III oxidase subfamily.</text>
</comment>
<dbReference type="Gene3D" id="3.50.50.60">
    <property type="entry name" value="FAD/NAD(P)-binding domain"/>
    <property type="match status" value="1"/>
</dbReference>
<dbReference type="GO" id="GO:0004729">
    <property type="term" value="F:oxygen-dependent protoporphyrinogen oxidase activity"/>
    <property type="evidence" value="ECO:0007669"/>
    <property type="project" value="UniProtKB-UniRule"/>
</dbReference>
<dbReference type="PANTHER" id="PTHR42923:SF3">
    <property type="entry name" value="PROTOPORPHYRINOGEN OXIDASE"/>
    <property type="match status" value="1"/>
</dbReference>
<comment type="cofactor">
    <cofactor evidence="2 11">
        <name>FAD</name>
        <dbReference type="ChEBI" id="CHEBI:57692"/>
    </cofactor>
</comment>
<evidence type="ECO:0000256" key="2">
    <source>
        <dbReference type="ARBA" id="ARBA00001974"/>
    </source>
</evidence>
<evidence type="ECO:0000313" key="14">
    <source>
        <dbReference type="EMBL" id="THG88346.1"/>
    </source>
</evidence>
<evidence type="ECO:0000313" key="16">
    <source>
        <dbReference type="Proteomes" id="UP000297014"/>
    </source>
</evidence>
<evidence type="ECO:0000313" key="13">
    <source>
        <dbReference type="EMBL" id="KGA98081.1"/>
    </source>
</evidence>
<dbReference type="SUPFAM" id="SSF54373">
    <property type="entry name" value="FAD-linked reductases, C-terminal domain"/>
    <property type="match status" value="1"/>
</dbReference>
<evidence type="ECO:0000256" key="9">
    <source>
        <dbReference type="ARBA" id="ARBA00023002"/>
    </source>
</evidence>
<comment type="pathway">
    <text evidence="3 11">Porphyrin-containing compound metabolism; protoheme biosynthesis.</text>
</comment>
<keyword evidence="9 11" id="KW-0560">Oxidoreductase</keyword>
<dbReference type="GO" id="GO:0005737">
    <property type="term" value="C:cytoplasm"/>
    <property type="evidence" value="ECO:0007669"/>
    <property type="project" value="UniProtKB-SubCell"/>
</dbReference>
<reference evidence="14 16" key="2">
    <citation type="submission" date="2014-01" db="EMBL/GenBank/DDBJ databases">
        <title>Draft genome sequencing of Bacillus alcalophilus CGMCC 1.3604.</title>
        <authorList>
            <person name="Yang J."/>
            <person name="Diao L."/>
            <person name="Yang S."/>
        </authorList>
    </citation>
    <scope>NUCLEOTIDE SEQUENCE [LARGE SCALE GENOMIC DNA]</scope>
    <source>
        <strain evidence="14 16">CGMCC 1.3604</strain>
    </source>
</reference>
<evidence type="ECO:0000313" key="15">
    <source>
        <dbReference type="Proteomes" id="UP000002754"/>
    </source>
</evidence>
<evidence type="ECO:0000256" key="7">
    <source>
        <dbReference type="ARBA" id="ARBA00022630"/>
    </source>
</evidence>
<evidence type="ECO:0000256" key="6">
    <source>
        <dbReference type="ARBA" id="ARBA00019046"/>
    </source>
</evidence>
<keyword evidence="10 11" id="KW-0350">Heme biosynthesis</keyword>
<evidence type="ECO:0000259" key="12">
    <source>
        <dbReference type="Pfam" id="PF01593"/>
    </source>
</evidence>
<dbReference type="InterPro" id="IPR050464">
    <property type="entry name" value="Zeta_carotene_desat/Oxidored"/>
</dbReference>
<comment type="caution">
    <text evidence="13">The sequence shown here is derived from an EMBL/GenBank/DDBJ whole genome shotgun (WGS) entry which is preliminary data.</text>
</comment>
<accession>A0A094WMJ0</accession>
<dbReference type="Proteomes" id="UP000002754">
    <property type="component" value="Unassembled WGS sequence"/>
</dbReference>
<name>A0A094WMJ0_ALKAL</name>
<dbReference type="InterPro" id="IPR004572">
    <property type="entry name" value="Protoporphyrinogen_oxidase"/>
</dbReference>
<evidence type="ECO:0000256" key="1">
    <source>
        <dbReference type="ARBA" id="ARBA00001755"/>
    </source>
</evidence>
<keyword evidence="15" id="KW-1185">Reference proteome</keyword>
<comment type="function">
    <text evidence="11">Involved in coproporphyrin-dependent heme b biosynthesis. Catalyzes the oxidation of coproporphyrinogen III to coproporphyrin III.</text>
</comment>
<dbReference type="SUPFAM" id="SSF51905">
    <property type="entry name" value="FAD/NAD(P)-binding domain"/>
    <property type="match status" value="1"/>
</dbReference>
<keyword evidence="11" id="KW-0963">Cytoplasm</keyword>
<comment type="subcellular location">
    <subcellularLocation>
        <location evidence="11">Cytoplasm</location>
    </subcellularLocation>
</comment>
<feature type="domain" description="Amine oxidase" evidence="12">
    <location>
        <begin position="16"/>
        <end position="469"/>
    </location>
</feature>
<proteinExistence type="inferred from homology"/>
<evidence type="ECO:0000256" key="5">
    <source>
        <dbReference type="ARBA" id="ARBA00012402"/>
    </source>
</evidence>
<dbReference type="Gene3D" id="1.10.3110.10">
    <property type="entry name" value="protoporphyrinogen ix oxidase, domain 3"/>
    <property type="match status" value="1"/>
</dbReference>
<dbReference type="EMBL" id="ALPT02000016">
    <property type="protein sequence ID" value="KGA98081.1"/>
    <property type="molecule type" value="Genomic_DNA"/>
</dbReference>
<dbReference type="OrthoDB" id="9805195at2"/>
<organism evidence="13 15">
    <name type="scientific">Alkalihalobacillus alcalophilus ATCC 27647 = CGMCC 1.3604</name>
    <dbReference type="NCBI Taxonomy" id="1218173"/>
    <lineage>
        <taxon>Bacteria</taxon>
        <taxon>Bacillati</taxon>
        <taxon>Bacillota</taxon>
        <taxon>Bacilli</taxon>
        <taxon>Bacillales</taxon>
        <taxon>Bacillaceae</taxon>
        <taxon>Alkalihalobacillus</taxon>
    </lineage>
</organism>
<dbReference type="GO" id="GO:0006783">
    <property type="term" value="P:heme biosynthetic process"/>
    <property type="evidence" value="ECO:0007669"/>
    <property type="project" value="UniProtKB-UniRule"/>
</dbReference>